<proteinExistence type="inferred from homology"/>
<dbReference type="Gene3D" id="3.40.50.980">
    <property type="match status" value="2"/>
</dbReference>
<dbReference type="EMBL" id="SNRY01001404">
    <property type="protein sequence ID" value="KAA6331182.1"/>
    <property type="molecule type" value="Genomic_DNA"/>
</dbReference>
<comment type="caution">
    <text evidence="5">The sequence shown here is derived from an EMBL/GenBank/DDBJ whole genome shotgun (WGS) entry which is preliminary data.</text>
</comment>
<evidence type="ECO:0000259" key="4">
    <source>
        <dbReference type="Pfam" id="PF13193"/>
    </source>
</evidence>
<feature type="domain" description="AMP-binding enzyme C-terminal" evidence="4">
    <location>
        <begin position="462"/>
        <end position="537"/>
    </location>
</feature>
<dbReference type="InterPro" id="IPR020845">
    <property type="entry name" value="AMP-binding_CS"/>
</dbReference>
<organism evidence="5">
    <name type="scientific">termite gut metagenome</name>
    <dbReference type="NCBI Taxonomy" id="433724"/>
    <lineage>
        <taxon>unclassified sequences</taxon>
        <taxon>metagenomes</taxon>
        <taxon>organismal metagenomes</taxon>
    </lineage>
</organism>
<dbReference type="PROSITE" id="PS00455">
    <property type="entry name" value="AMP_BINDING"/>
    <property type="match status" value="1"/>
</dbReference>
<protein>
    <submittedName>
        <fullName evidence="5">Propanoyl:CoA ligase</fullName>
        <ecNumber evidence="5">6.2.1.41</ecNumber>
    </submittedName>
</protein>
<feature type="domain" description="AMP-dependent synthetase/ligase" evidence="3">
    <location>
        <begin position="23"/>
        <end position="411"/>
    </location>
</feature>
<dbReference type="FunFam" id="3.30.300.30:FF:000008">
    <property type="entry name" value="2,3-dihydroxybenzoate-AMP ligase"/>
    <property type="match status" value="1"/>
</dbReference>
<dbReference type="InterPro" id="IPR025110">
    <property type="entry name" value="AMP-bd_C"/>
</dbReference>
<dbReference type="EC" id="6.2.1.41" evidence="5"/>
<dbReference type="Pfam" id="PF13193">
    <property type="entry name" value="AMP-binding_C"/>
    <property type="match status" value="1"/>
</dbReference>
<evidence type="ECO:0000256" key="1">
    <source>
        <dbReference type="ARBA" id="ARBA00006432"/>
    </source>
</evidence>
<reference evidence="5" key="1">
    <citation type="submission" date="2019-03" db="EMBL/GenBank/DDBJ databases">
        <title>Single cell metagenomics reveals metabolic interactions within the superorganism composed of flagellate Streblomastix strix and complex community of Bacteroidetes bacteria on its surface.</title>
        <authorList>
            <person name="Treitli S.C."/>
            <person name="Kolisko M."/>
            <person name="Husnik F."/>
            <person name="Keeling P."/>
            <person name="Hampl V."/>
        </authorList>
    </citation>
    <scope>NUCLEOTIDE SEQUENCE</scope>
    <source>
        <strain evidence="5">STM</strain>
    </source>
</reference>
<dbReference type="Gene3D" id="3.30.300.30">
    <property type="match status" value="1"/>
</dbReference>
<dbReference type="PANTHER" id="PTHR43201">
    <property type="entry name" value="ACYL-COA SYNTHETASE"/>
    <property type="match status" value="1"/>
</dbReference>
<dbReference type="InterPro" id="IPR045851">
    <property type="entry name" value="AMP-bd_C_sf"/>
</dbReference>
<name>A0A5J4RBT2_9ZZZZ</name>
<comment type="similarity">
    <text evidence="1">Belongs to the ATP-dependent AMP-binding enzyme family.</text>
</comment>
<dbReference type="SUPFAM" id="SSF56801">
    <property type="entry name" value="Acetyl-CoA synthetase-like"/>
    <property type="match status" value="1"/>
</dbReference>
<dbReference type="AlphaFoldDB" id="A0A5J4RBT2"/>
<keyword evidence="2 5" id="KW-0436">Ligase</keyword>
<accession>A0A5J4RBT2</accession>
<sequence>MKNDTQSKLNMQLYDRTLGQWLEYWAAERPDKEYIVYSDRNLRFTWKQFNGRVDDMAKGLLSIGITQGTHVGIWAANVPDWLTLLYACAKIGAVYVTVNTNYKQTELEYLCKDSDMHTLCIVDSERDSDFVQMTYAMLPELKECERGHLKSERFPYMKNVIYVGQEKHRGMYNTAELLLVGSNTGDRQLNELKSQVNCHDVVNMQYTSGTTGFPKGVMLSHHNIANNGFLTGEHMKFTAEDKLCCCVPLFHCFGVVLATMNCLTHGCAQVMVERFDPLVVLASIHKERCTAVYGVPTMFIAELNHPMFDMFDMSSLRTGIMAGSLCPVELMKQVQEKMFMKVTSVYGLTETSPGMSQTRIDDSFDVRCKTVGSDYEFTEVKVLDPETGEECPVDVQGEMCCRGYNGMKGYYKNPTATAEVIDKNGFLHSGDLGIKDEDGNYRITGRIKDMIIRGGENIYPREIEEFLYKLDGVKDVQVAGIPSKKYGEEVGAFIILREGATLQESDVKDFCRNKISRYKIPKYIFFVNDFPLTGSGKIQKFKLKDLGLQLCQKRGIEVI</sequence>
<gene>
    <name evidence="5" type="ORF">EZS27_020184</name>
</gene>
<dbReference type="GO" id="GO:0031956">
    <property type="term" value="F:medium-chain fatty acid-CoA ligase activity"/>
    <property type="evidence" value="ECO:0007669"/>
    <property type="project" value="TreeGrafter"/>
</dbReference>
<evidence type="ECO:0000256" key="2">
    <source>
        <dbReference type="ARBA" id="ARBA00022598"/>
    </source>
</evidence>
<evidence type="ECO:0000259" key="3">
    <source>
        <dbReference type="Pfam" id="PF00501"/>
    </source>
</evidence>
<dbReference type="GO" id="GO:0006631">
    <property type="term" value="P:fatty acid metabolic process"/>
    <property type="evidence" value="ECO:0007669"/>
    <property type="project" value="TreeGrafter"/>
</dbReference>
<evidence type="ECO:0000313" key="5">
    <source>
        <dbReference type="EMBL" id="KAA6331182.1"/>
    </source>
</evidence>
<dbReference type="CDD" id="cd05917">
    <property type="entry name" value="FACL_like_2"/>
    <property type="match status" value="1"/>
</dbReference>
<dbReference type="Pfam" id="PF00501">
    <property type="entry name" value="AMP-binding"/>
    <property type="match status" value="1"/>
</dbReference>
<dbReference type="PANTHER" id="PTHR43201:SF5">
    <property type="entry name" value="MEDIUM-CHAIN ACYL-COA LIGASE ACSF2, MITOCHONDRIAL"/>
    <property type="match status" value="1"/>
</dbReference>
<dbReference type="Gene3D" id="2.30.38.10">
    <property type="entry name" value="Luciferase, Domain 3"/>
    <property type="match status" value="1"/>
</dbReference>
<dbReference type="InterPro" id="IPR000873">
    <property type="entry name" value="AMP-dep_synth/lig_dom"/>
</dbReference>